<proteinExistence type="predicted"/>
<evidence type="ECO:0000313" key="2">
    <source>
        <dbReference type="EMBL" id="TDK60645.1"/>
    </source>
</evidence>
<keyword evidence="1" id="KW-0732">Signal</keyword>
<dbReference type="RefSeq" id="WP_133331049.1">
    <property type="nucleotide sequence ID" value="NZ_SMYL01000015.1"/>
</dbReference>
<evidence type="ECO:0000256" key="1">
    <source>
        <dbReference type="SAM" id="SignalP"/>
    </source>
</evidence>
<accession>A0A4R5VQ62</accession>
<gene>
    <name evidence="2" type="ORF">E2I14_17825</name>
</gene>
<dbReference type="AlphaFoldDB" id="A0A4R5VQ62"/>
<evidence type="ECO:0008006" key="4">
    <source>
        <dbReference type="Google" id="ProtNLM"/>
    </source>
</evidence>
<evidence type="ECO:0000313" key="3">
    <source>
        <dbReference type="Proteomes" id="UP000294829"/>
    </source>
</evidence>
<sequence length="116" mass="12696">MTTATKTIALISAFFLLAGCQKAVKAPVESLYRIQGSKQSPIYPVDVKQNSEDVLIQLKADAPLPEITSLDLAGNKIPFNFHIVNNTIVVPGKFAHLRLTHAADETIDILQEEPKN</sequence>
<reference evidence="2 3" key="1">
    <citation type="submission" date="2019-03" db="EMBL/GenBank/DDBJ databases">
        <title>Sapientia aquatica gen. nov., sp. nov., isolated from a crater lake.</title>
        <authorList>
            <person name="Felfoldi T."/>
            <person name="Szabo A."/>
            <person name="Toth E."/>
            <person name="Schumann P."/>
            <person name="Keki Z."/>
            <person name="Marialigeti K."/>
            <person name="Mathe I."/>
        </authorList>
    </citation>
    <scope>NUCLEOTIDE SEQUENCE [LARGE SCALE GENOMIC DNA]</scope>
    <source>
        <strain evidence="2 3">SA-152</strain>
    </source>
</reference>
<dbReference type="InterPro" id="IPR038161">
    <property type="entry name" value="VirB9/CagX/TrbG_C_sf"/>
</dbReference>
<dbReference type="Gene3D" id="2.60.40.2500">
    <property type="match status" value="1"/>
</dbReference>
<comment type="caution">
    <text evidence="2">The sequence shown here is derived from an EMBL/GenBank/DDBJ whole genome shotgun (WGS) entry which is preliminary data.</text>
</comment>
<feature type="chain" id="PRO_5020339433" description="Lipoprotein" evidence="1">
    <location>
        <begin position="26"/>
        <end position="116"/>
    </location>
</feature>
<dbReference type="Proteomes" id="UP000294829">
    <property type="component" value="Unassembled WGS sequence"/>
</dbReference>
<dbReference type="EMBL" id="SMYL01000015">
    <property type="protein sequence ID" value="TDK60645.1"/>
    <property type="molecule type" value="Genomic_DNA"/>
</dbReference>
<name>A0A4R5VQ62_9BURK</name>
<dbReference type="PROSITE" id="PS51257">
    <property type="entry name" value="PROKAR_LIPOPROTEIN"/>
    <property type="match status" value="1"/>
</dbReference>
<protein>
    <recommendedName>
        <fullName evidence="4">Lipoprotein</fullName>
    </recommendedName>
</protein>
<feature type="signal peptide" evidence="1">
    <location>
        <begin position="1"/>
        <end position="25"/>
    </location>
</feature>
<organism evidence="2 3">
    <name type="scientific">Sapientia aquatica</name>
    <dbReference type="NCBI Taxonomy" id="1549640"/>
    <lineage>
        <taxon>Bacteria</taxon>
        <taxon>Pseudomonadati</taxon>
        <taxon>Pseudomonadota</taxon>
        <taxon>Betaproteobacteria</taxon>
        <taxon>Burkholderiales</taxon>
        <taxon>Oxalobacteraceae</taxon>
        <taxon>Sapientia</taxon>
    </lineage>
</organism>
<keyword evidence="3" id="KW-1185">Reference proteome</keyword>